<comment type="similarity">
    <text evidence="2">Belongs to the ABC transporter superfamily. ABCG family. Eye pigment precursor importer (TC 3.A.1.204) subfamily.</text>
</comment>
<keyword evidence="14" id="KW-1185">Reference proteome</keyword>
<evidence type="ECO:0000256" key="11">
    <source>
        <dbReference type="SAM" id="SignalP"/>
    </source>
</evidence>
<dbReference type="InterPro" id="IPR003439">
    <property type="entry name" value="ABC_transporter-like_ATP-bd"/>
</dbReference>
<dbReference type="FunFam" id="3.40.50.300:FF:000367">
    <property type="entry name" value="ABC transporter G family member 24"/>
    <property type="match status" value="1"/>
</dbReference>
<feature type="signal peptide" evidence="11">
    <location>
        <begin position="1"/>
        <end position="22"/>
    </location>
</feature>
<reference evidence="14" key="1">
    <citation type="journal article" date="2017" name="Nat. Commun.">
        <title>The asparagus genome sheds light on the origin and evolution of a young Y chromosome.</title>
        <authorList>
            <person name="Harkess A."/>
            <person name="Zhou J."/>
            <person name="Xu C."/>
            <person name="Bowers J.E."/>
            <person name="Van der Hulst R."/>
            <person name="Ayyampalayam S."/>
            <person name="Mercati F."/>
            <person name="Riccardi P."/>
            <person name="McKain M.R."/>
            <person name="Kakrana A."/>
            <person name="Tang H."/>
            <person name="Ray J."/>
            <person name="Groenendijk J."/>
            <person name="Arikit S."/>
            <person name="Mathioni S.M."/>
            <person name="Nakano M."/>
            <person name="Shan H."/>
            <person name="Telgmann-Rauber A."/>
            <person name="Kanno A."/>
            <person name="Yue Z."/>
            <person name="Chen H."/>
            <person name="Li W."/>
            <person name="Chen Y."/>
            <person name="Xu X."/>
            <person name="Zhang Y."/>
            <person name="Luo S."/>
            <person name="Chen H."/>
            <person name="Gao J."/>
            <person name="Mao Z."/>
            <person name="Pires J.C."/>
            <person name="Luo M."/>
            <person name="Kudrna D."/>
            <person name="Wing R.A."/>
            <person name="Meyers B.C."/>
            <person name="Yi K."/>
            <person name="Kong H."/>
            <person name="Lavrijsen P."/>
            <person name="Sunseri F."/>
            <person name="Falavigna A."/>
            <person name="Ye Y."/>
            <person name="Leebens-Mack J.H."/>
            <person name="Chen G."/>
        </authorList>
    </citation>
    <scope>NUCLEOTIDE SEQUENCE [LARGE SCALE GENOMIC DNA]</scope>
    <source>
        <strain evidence="14">cv. DH0086</strain>
    </source>
</reference>
<dbReference type="SMART" id="SM00382">
    <property type="entry name" value="AAA"/>
    <property type="match status" value="1"/>
</dbReference>
<evidence type="ECO:0000256" key="4">
    <source>
        <dbReference type="ARBA" id="ARBA00022692"/>
    </source>
</evidence>
<dbReference type="GO" id="GO:0016887">
    <property type="term" value="F:ATP hydrolysis activity"/>
    <property type="evidence" value="ECO:0007669"/>
    <property type="project" value="InterPro"/>
</dbReference>
<keyword evidence="11" id="KW-0732">Signal</keyword>
<dbReference type="Gramene" id="ONK63780">
    <property type="protein sequence ID" value="ONK63780"/>
    <property type="gene ID" value="A4U43_C07F18850"/>
</dbReference>
<evidence type="ECO:0000256" key="1">
    <source>
        <dbReference type="ARBA" id="ARBA00004141"/>
    </source>
</evidence>
<dbReference type="AlphaFoldDB" id="A0A5P1EI82"/>
<evidence type="ECO:0000259" key="12">
    <source>
        <dbReference type="PROSITE" id="PS50893"/>
    </source>
</evidence>
<dbReference type="InterPro" id="IPR017871">
    <property type="entry name" value="ABC_transporter-like_CS"/>
</dbReference>
<organism evidence="13 14">
    <name type="scientific">Asparagus officinalis</name>
    <name type="common">Garden asparagus</name>
    <dbReference type="NCBI Taxonomy" id="4686"/>
    <lineage>
        <taxon>Eukaryota</taxon>
        <taxon>Viridiplantae</taxon>
        <taxon>Streptophyta</taxon>
        <taxon>Embryophyta</taxon>
        <taxon>Tracheophyta</taxon>
        <taxon>Spermatophyta</taxon>
        <taxon>Magnoliopsida</taxon>
        <taxon>Liliopsida</taxon>
        <taxon>Asparagales</taxon>
        <taxon>Asparagaceae</taxon>
        <taxon>Asparagoideae</taxon>
        <taxon>Asparagus</taxon>
    </lineage>
</organism>
<name>A0A5P1EI82_ASPOF</name>
<dbReference type="Gene3D" id="3.40.50.300">
    <property type="entry name" value="P-loop containing nucleotide triphosphate hydrolases"/>
    <property type="match status" value="1"/>
</dbReference>
<dbReference type="PANTHER" id="PTHR48041">
    <property type="entry name" value="ABC TRANSPORTER G FAMILY MEMBER 28"/>
    <property type="match status" value="1"/>
</dbReference>
<protein>
    <recommendedName>
        <fullName evidence="12">ABC transporter domain-containing protein</fullName>
    </recommendedName>
</protein>
<gene>
    <name evidence="13" type="ORF">A4U43_C07F18850</name>
</gene>
<keyword evidence="5" id="KW-0547">Nucleotide-binding</keyword>
<proteinExistence type="inferred from homology"/>
<feature type="transmembrane region" description="Helical" evidence="10">
    <location>
        <begin position="289"/>
        <end position="311"/>
    </location>
</feature>
<evidence type="ECO:0000256" key="8">
    <source>
        <dbReference type="ARBA" id="ARBA00023136"/>
    </source>
</evidence>
<dbReference type="GO" id="GO:0005524">
    <property type="term" value="F:ATP binding"/>
    <property type="evidence" value="ECO:0007669"/>
    <property type="project" value="UniProtKB-KW"/>
</dbReference>
<keyword evidence="3" id="KW-0813">Transport</keyword>
<evidence type="ECO:0000313" key="13">
    <source>
        <dbReference type="EMBL" id="ONK63780.1"/>
    </source>
</evidence>
<dbReference type="Proteomes" id="UP000243459">
    <property type="component" value="Chromosome 7"/>
</dbReference>
<keyword evidence="7 10" id="KW-1133">Transmembrane helix</keyword>
<dbReference type="SUPFAM" id="SSF52540">
    <property type="entry name" value="P-loop containing nucleoside triphosphate hydrolases"/>
    <property type="match status" value="1"/>
</dbReference>
<sequence length="756" mass="83506">MARLAGSLLFIVALSLFSPAICVDDDSRDGDGANDVPVFAGVVYKRLMDLTGTFRNEVKRNLEYCIKDADKDWNEAFNFSSELQFLSDCIKETKGGLTQRLCTSAEISFYFKSLYQNDGETARKTNYLKPNLNCNLNSWVEGCEPGWSCSVGQKNQKVRLQDSKSMPARTINCRPCCAGFFCPRGITCMIPCPLGAYCPLASLNNATGLCDPYQYQLPRGQPNHTCGGADIWADVTKSSQMFCPAGYYCPSTIKKISCSSGHYCRKGSISQISCFYKSSCKPNSENQNITLFGALVMAALCLLLLVIYNFSGHVLSNRERRQAKSREAAAKYARETVQAREKWKSAKDVAKKSAIGLQTSLSRTFSRKKTTKQESASKASKKKEASNLTKMMRSLEENPDNDEGFNIEIGNKNLKKNVPTAKEMHTRSQIFKYAYGQIEKEKAQQQENDDLSFSGVISMATENNTGTRPMIEIAFKDLSLTLKGSKKKLLKCVTGKLMPGRIAALMGPSGAGKTTYLSAVAGKATGCDVTGLVLINGKQEPIRSYKKIIGFVPQDDIVHGNLTVEENLWFSARCRLSADLSKAEKVLVVERVIESLGLQAIRDSLVGTVEKRGISGGQRKRVNVGLEMVMEPSLLILDEPTSGLDSSSSQLLLRALRREAAEGWSALFPVVLTLLASQQNVSKIVANLCYTKWALEAFVIVNAQRYSGVWLITRCRSLSDNGYDIKVWLISLIVLAAYGMAFRCIAFICMITLKRR</sequence>
<dbReference type="PROSITE" id="PS50893">
    <property type="entry name" value="ABC_TRANSPORTER_2"/>
    <property type="match status" value="1"/>
</dbReference>
<dbReference type="EMBL" id="CM007387">
    <property type="protein sequence ID" value="ONK63780.1"/>
    <property type="molecule type" value="Genomic_DNA"/>
</dbReference>
<dbReference type="GO" id="GO:0016020">
    <property type="term" value="C:membrane"/>
    <property type="evidence" value="ECO:0007669"/>
    <property type="project" value="UniProtKB-SubCell"/>
</dbReference>
<dbReference type="InterPro" id="IPR043926">
    <property type="entry name" value="ABCG_dom"/>
</dbReference>
<evidence type="ECO:0000256" key="6">
    <source>
        <dbReference type="ARBA" id="ARBA00022840"/>
    </source>
</evidence>
<feature type="domain" description="ABC transporter" evidence="12">
    <location>
        <begin position="473"/>
        <end position="715"/>
    </location>
</feature>
<dbReference type="Pfam" id="PF19055">
    <property type="entry name" value="ABC2_membrane_7"/>
    <property type="match status" value="1"/>
</dbReference>
<evidence type="ECO:0000256" key="5">
    <source>
        <dbReference type="ARBA" id="ARBA00022741"/>
    </source>
</evidence>
<dbReference type="Pfam" id="PF00005">
    <property type="entry name" value="ABC_tran"/>
    <property type="match status" value="1"/>
</dbReference>
<dbReference type="OMA" id="ARTINCR"/>
<evidence type="ECO:0000256" key="2">
    <source>
        <dbReference type="ARBA" id="ARBA00005814"/>
    </source>
</evidence>
<keyword evidence="8 10" id="KW-0472">Membrane</keyword>
<keyword evidence="4 10" id="KW-0812">Transmembrane</keyword>
<accession>A0A5P1EI82</accession>
<keyword evidence="6" id="KW-0067">ATP-binding</keyword>
<evidence type="ECO:0000256" key="10">
    <source>
        <dbReference type="SAM" id="Phobius"/>
    </source>
</evidence>
<feature type="transmembrane region" description="Helical" evidence="10">
    <location>
        <begin position="727"/>
        <end position="753"/>
    </location>
</feature>
<evidence type="ECO:0000256" key="3">
    <source>
        <dbReference type="ARBA" id="ARBA00022448"/>
    </source>
</evidence>
<comment type="subcellular location">
    <subcellularLocation>
        <location evidence="1">Membrane</location>
        <topology evidence="1">Multi-pass membrane protein</topology>
    </subcellularLocation>
</comment>
<feature type="chain" id="PRO_5024402141" description="ABC transporter domain-containing protein" evidence="11">
    <location>
        <begin position="23"/>
        <end position="756"/>
    </location>
</feature>
<dbReference type="InterPro" id="IPR050352">
    <property type="entry name" value="ABCG_transporters"/>
</dbReference>
<feature type="region of interest" description="Disordered" evidence="9">
    <location>
        <begin position="366"/>
        <end position="387"/>
    </location>
</feature>
<dbReference type="GO" id="GO:0140359">
    <property type="term" value="F:ABC-type transporter activity"/>
    <property type="evidence" value="ECO:0007669"/>
    <property type="project" value="InterPro"/>
</dbReference>
<dbReference type="InterPro" id="IPR027417">
    <property type="entry name" value="P-loop_NTPase"/>
</dbReference>
<dbReference type="PROSITE" id="PS00211">
    <property type="entry name" value="ABC_TRANSPORTER_1"/>
    <property type="match status" value="1"/>
</dbReference>
<dbReference type="PANTHER" id="PTHR48041:SF91">
    <property type="entry name" value="ABC TRANSPORTER G FAMILY MEMBER 28"/>
    <property type="match status" value="1"/>
</dbReference>
<evidence type="ECO:0000256" key="9">
    <source>
        <dbReference type="SAM" id="MobiDB-lite"/>
    </source>
</evidence>
<evidence type="ECO:0000256" key="7">
    <source>
        <dbReference type="ARBA" id="ARBA00022989"/>
    </source>
</evidence>
<evidence type="ECO:0000313" key="14">
    <source>
        <dbReference type="Proteomes" id="UP000243459"/>
    </source>
</evidence>
<dbReference type="InterPro" id="IPR003593">
    <property type="entry name" value="AAA+_ATPase"/>
</dbReference>